<feature type="region of interest" description="Disordered" evidence="3">
    <location>
        <begin position="56"/>
        <end position="75"/>
    </location>
</feature>
<reference evidence="7" key="1">
    <citation type="journal article" date="2019" name="Int. J. Syst. Evol. Microbiol.">
        <title>The Global Catalogue of Microorganisms (GCM) 10K type strain sequencing project: providing services to taxonomists for standard genome sequencing and annotation.</title>
        <authorList>
            <consortium name="The Broad Institute Genomics Platform"/>
            <consortium name="The Broad Institute Genome Sequencing Center for Infectious Disease"/>
            <person name="Wu L."/>
            <person name="Ma J."/>
        </authorList>
    </citation>
    <scope>NUCLEOTIDE SEQUENCE [LARGE SCALE GENOMIC DNA]</scope>
    <source>
        <strain evidence="7">KLKA75</strain>
    </source>
</reference>
<dbReference type="EMBL" id="JBHSIT010000001">
    <property type="protein sequence ID" value="MFC4905901.1"/>
    <property type="molecule type" value="Genomic_DNA"/>
</dbReference>
<evidence type="ECO:0000259" key="5">
    <source>
        <dbReference type="Pfam" id="PF13490"/>
    </source>
</evidence>
<proteinExistence type="predicted"/>
<feature type="transmembrane region" description="Helical" evidence="4">
    <location>
        <begin position="92"/>
        <end position="111"/>
    </location>
</feature>
<gene>
    <name evidence="6" type="ORF">ACFPCY_01090</name>
</gene>
<evidence type="ECO:0000256" key="2">
    <source>
        <dbReference type="ARBA" id="ARBA00023163"/>
    </source>
</evidence>
<evidence type="ECO:0000256" key="3">
    <source>
        <dbReference type="SAM" id="MobiDB-lite"/>
    </source>
</evidence>
<dbReference type="InterPro" id="IPR027383">
    <property type="entry name" value="Znf_put"/>
</dbReference>
<dbReference type="Pfam" id="PF13490">
    <property type="entry name" value="zf-HC2"/>
    <property type="match status" value="1"/>
</dbReference>
<dbReference type="RefSeq" id="WP_378251635.1">
    <property type="nucleotide sequence ID" value="NZ_JBHSIT010000001.1"/>
</dbReference>
<comment type="caution">
    <text evidence="6">The sequence shown here is derived from an EMBL/GenBank/DDBJ whole genome shotgun (WGS) entry which is preliminary data.</text>
</comment>
<keyword evidence="2" id="KW-0804">Transcription</keyword>
<evidence type="ECO:0000256" key="4">
    <source>
        <dbReference type="SAM" id="Phobius"/>
    </source>
</evidence>
<organism evidence="6 7">
    <name type="scientific">Actinomadura gamaensis</name>
    <dbReference type="NCBI Taxonomy" id="1763541"/>
    <lineage>
        <taxon>Bacteria</taxon>
        <taxon>Bacillati</taxon>
        <taxon>Actinomycetota</taxon>
        <taxon>Actinomycetes</taxon>
        <taxon>Streptosporangiales</taxon>
        <taxon>Thermomonosporaceae</taxon>
        <taxon>Actinomadura</taxon>
    </lineage>
</organism>
<dbReference type="Gene3D" id="1.10.10.1320">
    <property type="entry name" value="Anti-sigma factor, zinc-finger domain"/>
    <property type="match status" value="1"/>
</dbReference>
<evidence type="ECO:0000313" key="7">
    <source>
        <dbReference type="Proteomes" id="UP001595872"/>
    </source>
</evidence>
<accession>A0ABV9TR78</accession>
<keyword evidence="7" id="KW-1185">Reference proteome</keyword>
<evidence type="ECO:0000256" key="1">
    <source>
        <dbReference type="ARBA" id="ARBA00023015"/>
    </source>
</evidence>
<keyword evidence="4" id="KW-0812">Transmembrane</keyword>
<keyword evidence="4" id="KW-0472">Membrane</keyword>
<dbReference type="InterPro" id="IPR041916">
    <property type="entry name" value="Anti_sigma_zinc_sf"/>
</dbReference>
<name>A0ABV9TR78_9ACTN</name>
<keyword evidence="4" id="KW-1133">Transmembrane helix</keyword>
<protein>
    <submittedName>
        <fullName evidence="6">Anti-sigma factor family protein</fullName>
    </submittedName>
</protein>
<keyword evidence="1" id="KW-0805">Transcription regulation</keyword>
<sequence>MTGPVEHTDVGAYALGLLEDVDRRAFEAHLRGCGPCRAELAEMSGMADALAGISPLAEVPKEPPPKPSDEPADNVVDLLRRRREADRRHRRGTLVIGSAAAAAVLAAGVVVGTQVNDDGTAVTHDHSPATALVLTGEKHSASDPATGAAGTIGLENKGWGTHVGLELRGVKGPLRCHLEAVSKTGERTVVTGWKVPRKGYGVPGAPSSLIIHGGTALTRPEISHFDVRVDGPTPRTLLTIPL</sequence>
<feature type="domain" description="Putative zinc-finger" evidence="5">
    <location>
        <begin position="10"/>
        <end position="37"/>
    </location>
</feature>
<evidence type="ECO:0000313" key="6">
    <source>
        <dbReference type="EMBL" id="MFC4905901.1"/>
    </source>
</evidence>
<dbReference type="Proteomes" id="UP001595872">
    <property type="component" value="Unassembled WGS sequence"/>
</dbReference>
<feature type="compositionally biased region" description="Basic and acidic residues" evidence="3">
    <location>
        <begin position="59"/>
        <end position="69"/>
    </location>
</feature>